<dbReference type="GO" id="GO:0004674">
    <property type="term" value="F:protein serine/threonine kinase activity"/>
    <property type="evidence" value="ECO:0007669"/>
    <property type="project" value="UniProtKB-KW"/>
</dbReference>
<dbReference type="PROSITE" id="PS50290">
    <property type="entry name" value="PI3_4_KINASE_3"/>
    <property type="match status" value="1"/>
</dbReference>
<comment type="similarity">
    <text evidence="2">Belongs to the PI3/PI4-kinase family. ATM subfamily.</text>
</comment>
<dbReference type="PROSITE" id="PS51189">
    <property type="entry name" value="FAT"/>
    <property type="match status" value="1"/>
</dbReference>
<dbReference type="EMBL" id="HBGG01036261">
    <property type="protein sequence ID" value="CAD9216628.1"/>
    <property type="molecule type" value="Transcribed_RNA"/>
</dbReference>
<dbReference type="InterPro" id="IPR014009">
    <property type="entry name" value="PIK_FAT"/>
</dbReference>
<dbReference type="PANTHER" id="PTHR11139">
    <property type="entry name" value="ATAXIA TELANGIECTASIA MUTATED ATM -RELATED"/>
    <property type="match status" value="1"/>
</dbReference>
<organism evidence="9">
    <name type="scientific">Tetraselmis chuii</name>
    <dbReference type="NCBI Taxonomy" id="63592"/>
    <lineage>
        <taxon>Eukaryota</taxon>
        <taxon>Viridiplantae</taxon>
        <taxon>Chlorophyta</taxon>
        <taxon>core chlorophytes</taxon>
        <taxon>Chlorodendrophyceae</taxon>
        <taxon>Chlorodendrales</taxon>
        <taxon>Chlorodendraceae</taxon>
        <taxon>Tetraselmis</taxon>
    </lineage>
</organism>
<evidence type="ECO:0000259" key="8">
    <source>
        <dbReference type="PROSITE" id="PS51189"/>
    </source>
</evidence>
<keyword evidence="3" id="KW-0723">Serine/threonine-protein kinase</keyword>
<evidence type="ECO:0000313" key="9">
    <source>
        <dbReference type="EMBL" id="CAD9216628.1"/>
    </source>
</evidence>
<evidence type="ECO:0000256" key="4">
    <source>
        <dbReference type="ARBA" id="ARBA00022763"/>
    </source>
</evidence>
<dbReference type="GO" id="GO:0006281">
    <property type="term" value="P:DNA repair"/>
    <property type="evidence" value="ECO:0007669"/>
    <property type="project" value="UniProtKB-KW"/>
</dbReference>
<evidence type="ECO:0000313" key="10">
    <source>
        <dbReference type="EMBL" id="CAD9216629.1"/>
    </source>
</evidence>
<feature type="domain" description="PI3K/PI4K catalytic" evidence="7">
    <location>
        <begin position="310"/>
        <end position="366"/>
    </location>
</feature>
<reference evidence="9" key="1">
    <citation type="submission" date="2021-01" db="EMBL/GenBank/DDBJ databases">
        <authorList>
            <person name="Corre E."/>
            <person name="Pelletier E."/>
            <person name="Niang G."/>
            <person name="Scheremetjew M."/>
            <person name="Finn R."/>
            <person name="Kale V."/>
            <person name="Holt S."/>
            <person name="Cochrane G."/>
            <person name="Meng A."/>
            <person name="Brown T."/>
            <person name="Cohen L."/>
        </authorList>
    </citation>
    <scope>NUCLEOTIDE SEQUENCE</scope>
    <source>
        <strain evidence="9">PLY429</strain>
    </source>
</reference>
<dbReference type="InterPro" id="IPR011009">
    <property type="entry name" value="Kinase-like_dom_sf"/>
</dbReference>
<keyword evidence="3" id="KW-0418">Kinase</keyword>
<keyword evidence="5" id="KW-0234">DNA repair</keyword>
<evidence type="ECO:0000256" key="5">
    <source>
        <dbReference type="ARBA" id="ARBA00023204"/>
    </source>
</evidence>
<keyword evidence="6" id="KW-0539">Nucleus</keyword>
<dbReference type="InterPro" id="IPR000403">
    <property type="entry name" value="PI3/4_kinase_cat_dom"/>
</dbReference>
<dbReference type="Pfam" id="PF23593">
    <property type="entry name" value="HEAT_ATR"/>
    <property type="match status" value="1"/>
</dbReference>
<sequence length="366" mass="40824">MQDARRRQDSVGSASKVMKDRLGGKSKVALGQDQHHLDILPKVLRNYALAAKHGHRLIMQSLPRLLTLWYDFGSGLSDWLATAEGNEESVLEKSAEAVADVMETAMTDVPVYSWLMVLSQLISRMCHRDADVAAVTRQIITRVTEAYPQQSFWSLVPVVRSKYKQRSKAATEIMTRAKRNILASRDGKHKGSKCQDLFSQFPALVDQLIALANYIPDQRVRKFDLTREGGLTHVTRMNPDAVILPVLNMLTPELPTNGVANPSHNAFSGRETTIQGIKKEVLPGNTEVSDANCVNMYLLCPRCCGAHVFIAVQVEVMASLQKPKKVVFLGSDGHPYTFLAKPKDDLRKDQRLMELATALNRCVIFI</sequence>
<dbReference type="GO" id="GO:0005694">
    <property type="term" value="C:chromosome"/>
    <property type="evidence" value="ECO:0007669"/>
    <property type="project" value="TreeGrafter"/>
</dbReference>
<dbReference type="InterPro" id="IPR057564">
    <property type="entry name" value="HEAT_ATR"/>
</dbReference>
<name>A0A6U1KMR9_9CHLO</name>
<evidence type="ECO:0000256" key="6">
    <source>
        <dbReference type="ARBA" id="ARBA00023242"/>
    </source>
</evidence>
<keyword evidence="3" id="KW-0808">Transferase</keyword>
<dbReference type="PANTHER" id="PTHR11139:SF69">
    <property type="entry name" value="SERINE_THREONINE-PROTEIN KINASE ATR"/>
    <property type="match status" value="1"/>
</dbReference>
<keyword evidence="4" id="KW-0227">DNA damage</keyword>
<evidence type="ECO:0000256" key="2">
    <source>
        <dbReference type="ARBA" id="ARBA00010769"/>
    </source>
</evidence>
<protein>
    <submittedName>
        <fullName evidence="9">Uncharacterized protein</fullName>
    </submittedName>
</protein>
<comment type="subcellular location">
    <subcellularLocation>
        <location evidence="1">Nucleus</location>
    </subcellularLocation>
</comment>
<dbReference type="AlphaFoldDB" id="A0A6U1KMR9"/>
<evidence type="ECO:0000259" key="7">
    <source>
        <dbReference type="PROSITE" id="PS50290"/>
    </source>
</evidence>
<proteinExistence type="inferred from homology"/>
<accession>A0A6U1KMR9</accession>
<dbReference type="EMBL" id="HBGG01036262">
    <property type="protein sequence ID" value="CAD9216629.1"/>
    <property type="molecule type" value="Transcribed_RNA"/>
</dbReference>
<evidence type="ECO:0000256" key="3">
    <source>
        <dbReference type="ARBA" id="ARBA00022527"/>
    </source>
</evidence>
<dbReference type="GO" id="GO:0005634">
    <property type="term" value="C:nucleus"/>
    <property type="evidence" value="ECO:0007669"/>
    <property type="project" value="UniProtKB-SubCell"/>
</dbReference>
<dbReference type="GO" id="GO:0000077">
    <property type="term" value="P:DNA damage checkpoint signaling"/>
    <property type="evidence" value="ECO:0007669"/>
    <property type="project" value="TreeGrafter"/>
</dbReference>
<dbReference type="SUPFAM" id="SSF56112">
    <property type="entry name" value="Protein kinase-like (PK-like)"/>
    <property type="match status" value="1"/>
</dbReference>
<evidence type="ECO:0000256" key="1">
    <source>
        <dbReference type="ARBA" id="ARBA00004123"/>
    </source>
</evidence>
<gene>
    <name evidence="9" type="ORF">TCHU04912_LOCUS18875</name>
    <name evidence="10" type="ORF">TCHU04912_LOCUS18876</name>
</gene>
<dbReference type="Gene3D" id="3.30.1010.10">
    <property type="entry name" value="Phosphatidylinositol 3-kinase Catalytic Subunit, Chain A, domain 4"/>
    <property type="match status" value="1"/>
</dbReference>
<dbReference type="GO" id="GO:0000723">
    <property type="term" value="P:telomere maintenance"/>
    <property type="evidence" value="ECO:0007669"/>
    <property type="project" value="TreeGrafter"/>
</dbReference>
<feature type="domain" description="FAT" evidence="8">
    <location>
        <begin position="1"/>
        <end position="161"/>
    </location>
</feature>
<dbReference type="InterPro" id="IPR050517">
    <property type="entry name" value="DDR_Repair_Kinase"/>
</dbReference>